<dbReference type="GO" id="GO:0007080">
    <property type="term" value="P:mitotic metaphase chromosome alignment"/>
    <property type="evidence" value="ECO:0007669"/>
    <property type="project" value="TreeGrafter"/>
</dbReference>
<dbReference type="InterPro" id="IPR026657">
    <property type="entry name" value="DDA3/GTSE-1"/>
</dbReference>
<proteinExistence type="predicted"/>
<keyword evidence="3" id="KW-1185">Reference proteome</keyword>
<feature type="compositionally biased region" description="Low complexity" evidence="1">
    <location>
        <begin position="234"/>
        <end position="243"/>
    </location>
</feature>
<feature type="region of interest" description="Disordered" evidence="1">
    <location>
        <begin position="1"/>
        <end position="50"/>
    </location>
</feature>
<dbReference type="GO" id="GO:0000922">
    <property type="term" value="C:spindle pole"/>
    <property type="evidence" value="ECO:0007669"/>
    <property type="project" value="TreeGrafter"/>
</dbReference>
<evidence type="ECO:0000313" key="3">
    <source>
        <dbReference type="Proteomes" id="UP000694412"/>
    </source>
</evidence>
<sequence>MMEERDVQFITEEKLDFSILSPSDSREDDDDDEPPPGGTNGRWSPLSGAGLEEMVREATRLAAQLQQSHLSPLPPSPGGGSPRSPRRETFVVKDSPVRALLPTVPAANVPKVGGGHHRGVGRGHSGAVGCSLHPCAALIPYYRSPPAVNHHPGEPPAAGGRPARVVPPGPAHPGGLWHGASPSPSVQGQQVMGEVGTGMGTAHPMGYPHHGDTTGNGQKDRGPPTPPFLPAQPKPRSSTATPPTRAPRARATTSTSTAPRSRPPPPSAIPKPPGRAATSGAAPGGRGQPRTSTAAPRGKDGDCLL</sequence>
<dbReference type="PANTHER" id="PTHR21584">
    <property type="entry name" value="DIFFERENTIAL DISPLAY AND ACTIVATED BY P53 DDA3 /G2 S PHASE EXPRESSED 1"/>
    <property type="match status" value="1"/>
</dbReference>
<accession>A0A8C2T9R5</accession>
<feature type="region of interest" description="Disordered" evidence="1">
    <location>
        <begin position="62"/>
        <end position="87"/>
    </location>
</feature>
<dbReference type="GO" id="GO:0008017">
    <property type="term" value="F:microtubule binding"/>
    <property type="evidence" value="ECO:0007669"/>
    <property type="project" value="TreeGrafter"/>
</dbReference>
<protein>
    <submittedName>
        <fullName evidence="2">Proline and serine rich coiled-coil 1</fullName>
    </submittedName>
</protein>
<feature type="compositionally biased region" description="Pro residues" evidence="1">
    <location>
        <begin position="223"/>
        <end position="233"/>
    </location>
</feature>
<feature type="compositionally biased region" description="Pro residues" evidence="1">
    <location>
        <begin position="261"/>
        <end position="273"/>
    </location>
</feature>
<reference evidence="2" key="1">
    <citation type="submission" date="2015-11" db="EMBL/GenBank/DDBJ databases">
        <authorList>
            <consortium name="International Coturnix japonica Genome Analysis Consortium"/>
            <person name="Warren W."/>
            <person name="Burt D.W."/>
            <person name="Antin P.B."/>
            <person name="Lanford R."/>
            <person name="Gros J."/>
            <person name="Wilson R.K."/>
        </authorList>
    </citation>
    <scope>NUCLEOTIDE SEQUENCE [LARGE SCALE GENOMIC DNA]</scope>
</reference>
<dbReference type="Ensembl" id="ENSCJPT00005015439.1">
    <property type="protein sequence ID" value="ENSCJPP00005010426.1"/>
    <property type="gene ID" value="ENSCJPG00005009077.1"/>
</dbReference>
<evidence type="ECO:0000256" key="1">
    <source>
        <dbReference type="SAM" id="MobiDB-lite"/>
    </source>
</evidence>
<evidence type="ECO:0000313" key="2">
    <source>
        <dbReference type="Ensembl" id="ENSCJPP00005010426.1"/>
    </source>
</evidence>
<name>A0A8C2T9R5_COTJA</name>
<organism evidence="2 3">
    <name type="scientific">Coturnix japonica</name>
    <name type="common">Japanese quail</name>
    <name type="synonym">Coturnix coturnix japonica</name>
    <dbReference type="NCBI Taxonomy" id="93934"/>
    <lineage>
        <taxon>Eukaryota</taxon>
        <taxon>Metazoa</taxon>
        <taxon>Chordata</taxon>
        <taxon>Craniata</taxon>
        <taxon>Vertebrata</taxon>
        <taxon>Euteleostomi</taxon>
        <taxon>Archelosauria</taxon>
        <taxon>Archosauria</taxon>
        <taxon>Dinosauria</taxon>
        <taxon>Saurischia</taxon>
        <taxon>Theropoda</taxon>
        <taxon>Coelurosauria</taxon>
        <taxon>Aves</taxon>
        <taxon>Neognathae</taxon>
        <taxon>Galloanserae</taxon>
        <taxon>Galliformes</taxon>
        <taxon>Phasianidae</taxon>
        <taxon>Perdicinae</taxon>
        <taxon>Coturnix</taxon>
    </lineage>
</organism>
<reference evidence="2" key="2">
    <citation type="submission" date="2025-08" db="UniProtKB">
        <authorList>
            <consortium name="Ensembl"/>
        </authorList>
    </citation>
    <scope>IDENTIFICATION</scope>
</reference>
<dbReference type="AlphaFoldDB" id="A0A8C2T9R5"/>
<dbReference type="GeneTree" id="ENSGT00990000205439"/>
<dbReference type="Proteomes" id="UP000694412">
    <property type="component" value="Chromosome 26"/>
</dbReference>
<dbReference type="PANTHER" id="PTHR21584:SF1">
    <property type="entry name" value="PROLINE_SERINE-RICH COILED-COIL PROTEIN 1"/>
    <property type="match status" value="1"/>
</dbReference>
<feature type="region of interest" description="Disordered" evidence="1">
    <location>
        <begin position="149"/>
        <end position="305"/>
    </location>
</feature>
<gene>
    <name evidence="2" type="primary">PSRC1</name>
</gene>
<dbReference type="GO" id="GO:0005876">
    <property type="term" value="C:spindle microtubule"/>
    <property type="evidence" value="ECO:0007669"/>
    <property type="project" value="TreeGrafter"/>
</dbReference>
<reference evidence="2" key="3">
    <citation type="submission" date="2025-09" db="UniProtKB">
        <authorList>
            <consortium name="Ensembl"/>
        </authorList>
    </citation>
    <scope>IDENTIFICATION</scope>
</reference>
<feature type="compositionally biased region" description="Low complexity" evidence="1">
    <location>
        <begin position="249"/>
        <end position="260"/>
    </location>
</feature>
<feature type="compositionally biased region" description="Basic and acidic residues" evidence="1">
    <location>
        <begin position="1"/>
        <end position="16"/>
    </location>
</feature>